<gene>
    <name evidence="1" type="ORF">CCMP2556_LOCUS11039</name>
</gene>
<dbReference type="EMBL" id="CAXAMN010005224">
    <property type="protein sequence ID" value="CAK9012907.1"/>
    <property type="molecule type" value="Genomic_DNA"/>
</dbReference>
<protein>
    <submittedName>
        <fullName evidence="1">Uncharacterized protein</fullName>
    </submittedName>
</protein>
<evidence type="ECO:0000313" key="2">
    <source>
        <dbReference type="Proteomes" id="UP001642484"/>
    </source>
</evidence>
<proteinExistence type="predicted"/>
<reference evidence="1 2" key="1">
    <citation type="submission" date="2024-02" db="EMBL/GenBank/DDBJ databases">
        <authorList>
            <person name="Chen Y."/>
            <person name="Shah S."/>
            <person name="Dougan E. K."/>
            <person name="Thang M."/>
            <person name="Chan C."/>
        </authorList>
    </citation>
    <scope>NUCLEOTIDE SEQUENCE [LARGE SCALE GENOMIC DNA]</scope>
</reference>
<organism evidence="1 2">
    <name type="scientific">Durusdinium trenchii</name>
    <dbReference type="NCBI Taxonomy" id="1381693"/>
    <lineage>
        <taxon>Eukaryota</taxon>
        <taxon>Sar</taxon>
        <taxon>Alveolata</taxon>
        <taxon>Dinophyceae</taxon>
        <taxon>Suessiales</taxon>
        <taxon>Symbiodiniaceae</taxon>
        <taxon>Durusdinium</taxon>
    </lineage>
</organism>
<comment type="caution">
    <text evidence="1">The sequence shown here is derived from an EMBL/GenBank/DDBJ whole genome shotgun (WGS) entry which is preliminary data.</text>
</comment>
<accession>A0ABP0JFB5</accession>
<dbReference type="Proteomes" id="UP001642484">
    <property type="component" value="Unassembled WGS sequence"/>
</dbReference>
<sequence>MFNPTASVGQGFVAPEPLQVPPDAVWHPESQEYEVMQANQLFTAGHEGGKADAQAAKLKSSRFKSSSPSWRLCCAGSWRPPAARRIFRFAPSDKLANCFDC</sequence>
<keyword evidence="2" id="KW-1185">Reference proteome</keyword>
<name>A0ABP0JFB5_9DINO</name>
<evidence type="ECO:0000313" key="1">
    <source>
        <dbReference type="EMBL" id="CAK9012907.1"/>
    </source>
</evidence>